<evidence type="ECO:0000313" key="2">
    <source>
        <dbReference type="EMBL" id="RQN23316.1"/>
    </source>
</evidence>
<comment type="caution">
    <text evidence="2">The sequence shown here is derived from an EMBL/GenBank/DDBJ whole genome shotgun (WGS) entry which is preliminary data.</text>
</comment>
<name>A0AAE8K6D3_CLOPF</name>
<feature type="domain" description="Abortive phage infection protein C-terminal" evidence="1">
    <location>
        <begin position="259"/>
        <end position="582"/>
    </location>
</feature>
<proteinExistence type="predicted"/>
<gene>
    <name evidence="2" type="ORF">EHZ11_13640</name>
</gene>
<dbReference type="RefSeq" id="WP_111743994.1">
    <property type="nucleotide sequence ID" value="NZ_CATNYR010000010.1"/>
</dbReference>
<accession>A0AAE8K6D3</accession>
<dbReference type="EMBL" id="RQNR01000008">
    <property type="protein sequence ID" value="RQN23316.1"/>
    <property type="molecule type" value="Genomic_DNA"/>
</dbReference>
<dbReference type="InterPro" id="IPR018891">
    <property type="entry name" value="AIPR_C"/>
</dbReference>
<sequence>MKNVIIKNFLKQFKEKFEIEENDEALVFEQFINYCILNNHIIDSEKNFNEMDTGTAKAIDGVAILINNKMILNEEDLMQLIANKTVLSVDFIFVQTKSADHFDDKEVNYFFKYIKKFIEEEECSIKELEKFWEIKNIIYENSHLFRKGNPNCIMYYANCSSTTELSSDLKETIEEGKRAIENTSLISEKLEFIPLGIKEIQKLYRKIDADLEAQFNFPKHVTFSYDDDKITSAYFGIVDIREYVKLLLDSETKGIKNVFEDNIRDYLGVENNDVNRNMKERLLGEESQLFGILNNGVTIVADEIKPVGEKFNLINYQVVNGCQTSNVIFENIGDLEDKNIAIPLKIIATKDEATKNEIIKSTNSQTGLKPEQLDALNSFHRMLEDFYYSKNNLIKGNKNKIKLYYERRLNQYRNEDIPQTKIINISKQIKSVASMFLDNPHGVSGHYGTVIKKVKDNIFKENDKPEVYYVSALLLYYVESFFRKNREYKSMSRMKWHILMTIKHMHEKKDFSDKLNSKEVVKLCKSIEKELSNEESANMLIMNAINIINDMIKEKDLDINDRKIFERKETTEYLKEFLFKIESFQLRISL</sequence>
<dbReference type="AlphaFoldDB" id="A0AAE8K6D3"/>
<reference evidence="2 3" key="1">
    <citation type="submission" date="2018-11" db="EMBL/GenBank/DDBJ databases">
        <title>Draft genome sequences of potential pathogenic Clostridium perfringens from environmental surface water in the North West Province, South Africa.</title>
        <authorList>
            <person name="Fourie J.C.J."/>
            <person name="Sanko T.J."/>
            <person name="Bezuidenhout C."/>
            <person name="Mienie C."/>
            <person name="Adeleke R."/>
        </authorList>
    </citation>
    <scope>NUCLEOTIDE SEQUENCE [LARGE SCALE GENOMIC DNA]</scope>
    <source>
        <strain evidence="2 3">SC4-C13</strain>
    </source>
</reference>
<dbReference type="Pfam" id="PF10592">
    <property type="entry name" value="AIPR"/>
    <property type="match status" value="1"/>
</dbReference>
<protein>
    <recommendedName>
        <fullName evidence="1">Abortive phage infection protein C-terminal domain-containing protein</fullName>
    </recommendedName>
</protein>
<dbReference type="Proteomes" id="UP000273641">
    <property type="component" value="Unassembled WGS sequence"/>
</dbReference>
<evidence type="ECO:0000313" key="3">
    <source>
        <dbReference type="Proteomes" id="UP000273641"/>
    </source>
</evidence>
<evidence type="ECO:0000259" key="1">
    <source>
        <dbReference type="Pfam" id="PF10592"/>
    </source>
</evidence>
<organism evidence="2 3">
    <name type="scientific">Clostridium perfringens</name>
    <dbReference type="NCBI Taxonomy" id="1502"/>
    <lineage>
        <taxon>Bacteria</taxon>
        <taxon>Bacillati</taxon>
        <taxon>Bacillota</taxon>
        <taxon>Clostridia</taxon>
        <taxon>Eubacteriales</taxon>
        <taxon>Clostridiaceae</taxon>
        <taxon>Clostridium</taxon>
    </lineage>
</organism>